<comment type="caution">
    <text evidence="7">The sequence shown here is derived from an EMBL/GenBank/DDBJ whole genome shotgun (WGS) entry which is preliminary data.</text>
</comment>
<reference evidence="7 8" key="1">
    <citation type="submission" date="2020-02" db="EMBL/GenBank/DDBJ databases">
        <title>Genome sequences of Thiorhodococcus mannitoliphagus and Thiorhodococcus minor, purple sulfur photosynthetic bacteria in the gammaproteobacterial family, Chromatiaceae.</title>
        <authorList>
            <person name="Aviles F.A."/>
            <person name="Meyer T.E."/>
            <person name="Kyndt J.A."/>
        </authorList>
    </citation>
    <scope>NUCLEOTIDE SEQUENCE [LARGE SCALE GENOMIC DNA]</scope>
    <source>
        <strain evidence="7 8">DSM 11518</strain>
    </source>
</reference>
<evidence type="ECO:0000256" key="5">
    <source>
        <dbReference type="ARBA" id="ARBA00023136"/>
    </source>
</evidence>
<evidence type="ECO:0000256" key="4">
    <source>
        <dbReference type="ARBA" id="ARBA00022989"/>
    </source>
</evidence>
<dbReference type="Pfam" id="PF03899">
    <property type="entry name" value="ATP-synt_I"/>
    <property type="match status" value="1"/>
</dbReference>
<feature type="transmembrane region" description="Helical" evidence="6">
    <location>
        <begin position="77"/>
        <end position="94"/>
    </location>
</feature>
<keyword evidence="2" id="KW-1003">Cell membrane</keyword>
<dbReference type="RefSeq" id="WP_164451651.1">
    <property type="nucleotide sequence ID" value="NZ_JAAIJQ010000012.1"/>
</dbReference>
<evidence type="ECO:0000313" key="7">
    <source>
        <dbReference type="EMBL" id="NEV61431.1"/>
    </source>
</evidence>
<feature type="transmembrane region" description="Helical" evidence="6">
    <location>
        <begin position="36"/>
        <end position="57"/>
    </location>
</feature>
<evidence type="ECO:0000256" key="6">
    <source>
        <dbReference type="SAM" id="Phobius"/>
    </source>
</evidence>
<dbReference type="Proteomes" id="UP000483379">
    <property type="component" value="Unassembled WGS sequence"/>
</dbReference>
<gene>
    <name evidence="7" type="ORF">G3446_05905</name>
</gene>
<protein>
    <submittedName>
        <fullName evidence="7">F0F1 ATP synthase assembly protein I</fullName>
    </submittedName>
</protein>
<keyword evidence="5 6" id="KW-0472">Membrane</keyword>
<keyword evidence="8" id="KW-1185">Reference proteome</keyword>
<evidence type="ECO:0000313" key="8">
    <source>
        <dbReference type="Proteomes" id="UP000483379"/>
    </source>
</evidence>
<dbReference type="GO" id="GO:0005886">
    <property type="term" value="C:plasma membrane"/>
    <property type="evidence" value="ECO:0007669"/>
    <property type="project" value="UniProtKB-SubCell"/>
</dbReference>
<feature type="transmembrane region" description="Helical" evidence="6">
    <location>
        <begin position="100"/>
        <end position="120"/>
    </location>
</feature>
<feature type="transmembrane region" description="Helical" evidence="6">
    <location>
        <begin position="12"/>
        <end position="30"/>
    </location>
</feature>
<accession>A0A6M0JWV9</accession>
<keyword evidence="4 6" id="KW-1133">Transmembrane helix</keyword>
<evidence type="ECO:0000256" key="3">
    <source>
        <dbReference type="ARBA" id="ARBA00022692"/>
    </source>
</evidence>
<sequence>MQQPDVRQAKRIVKIQFVLGLLLAVAALPFGAPVAISVLIGAGACVLANAMLAGWVFREYRAQEPERLVGRFYAGEIAKIVLIVGVFAVAFATLDDLNIAALLAAYFAVQVIATVIAAQLDSRTTK</sequence>
<organism evidence="7 8">
    <name type="scientific">Thiorhodococcus minor</name>
    <dbReference type="NCBI Taxonomy" id="57489"/>
    <lineage>
        <taxon>Bacteria</taxon>
        <taxon>Pseudomonadati</taxon>
        <taxon>Pseudomonadota</taxon>
        <taxon>Gammaproteobacteria</taxon>
        <taxon>Chromatiales</taxon>
        <taxon>Chromatiaceae</taxon>
        <taxon>Thiorhodococcus</taxon>
    </lineage>
</organism>
<proteinExistence type="predicted"/>
<evidence type="ECO:0000256" key="1">
    <source>
        <dbReference type="ARBA" id="ARBA00004651"/>
    </source>
</evidence>
<dbReference type="AlphaFoldDB" id="A0A6M0JWV9"/>
<comment type="subcellular location">
    <subcellularLocation>
        <location evidence="1">Cell membrane</location>
        <topology evidence="1">Multi-pass membrane protein</topology>
    </subcellularLocation>
</comment>
<keyword evidence="3 6" id="KW-0812">Transmembrane</keyword>
<dbReference type="EMBL" id="JAAIJQ010000012">
    <property type="protein sequence ID" value="NEV61431.1"/>
    <property type="molecule type" value="Genomic_DNA"/>
</dbReference>
<name>A0A6M0JWV9_9GAMM</name>
<dbReference type="InterPro" id="IPR005598">
    <property type="entry name" value="ATP_synth_I"/>
</dbReference>
<evidence type="ECO:0000256" key="2">
    <source>
        <dbReference type="ARBA" id="ARBA00022475"/>
    </source>
</evidence>